<evidence type="ECO:0000256" key="2">
    <source>
        <dbReference type="ARBA" id="ARBA00010267"/>
    </source>
</evidence>
<accession>A0AAV6FSU6</accession>
<proteinExistence type="inferred from homology"/>
<evidence type="ECO:0000256" key="3">
    <source>
        <dbReference type="ARBA" id="ARBA00022490"/>
    </source>
</evidence>
<name>A0AAV6FSU6_9TELE</name>
<dbReference type="GO" id="GO:1990108">
    <property type="term" value="P:protein linear deubiquitination"/>
    <property type="evidence" value="ECO:0007669"/>
    <property type="project" value="TreeGrafter"/>
</dbReference>
<dbReference type="Pfam" id="PF16218">
    <property type="entry name" value="Peptidase_C101"/>
    <property type="match status" value="1"/>
</dbReference>
<dbReference type="Proteomes" id="UP000823561">
    <property type="component" value="Chromosome 19"/>
</dbReference>
<dbReference type="AlphaFoldDB" id="A0AAV6FSU6"/>
<evidence type="ECO:0000256" key="1">
    <source>
        <dbReference type="ARBA" id="ARBA00004496"/>
    </source>
</evidence>
<protein>
    <submittedName>
        <fullName evidence="4">Uncharacterized protein</fullName>
    </submittedName>
</protein>
<gene>
    <name evidence="4" type="ORF">AALO_G00247870</name>
</gene>
<organism evidence="4 5">
    <name type="scientific">Alosa alosa</name>
    <name type="common">allis shad</name>
    <dbReference type="NCBI Taxonomy" id="278164"/>
    <lineage>
        <taxon>Eukaryota</taxon>
        <taxon>Metazoa</taxon>
        <taxon>Chordata</taxon>
        <taxon>Craniata</taxon>
        <taxon>Vertebrata</taxon>
        <taxon>Euteleostomi</taxon>
        <taxon>Actinopterygii</taxon>
        <taxon>Neopterygii</taxon>
        <taxon>Teleostei</taxon>
        <taxon>Clupei</taxon>
        <taxon>Clupeiformes</taxon>
        <taxon>Clupeoidei</taxon>
        <taxon>Clupeidae</taxon>
        <taxon>Alosa</taxon>
    </lineage>
</organism>
<comment type="caution">
    <text evidence="4">The sequence shown here is derived from an EMBL/GenBank/DDBJ whole genome shotgun (WGS) entry which is preliminary data.</text>
</comment>
<dbReference type="PRINTS" id="PR02055">
    <property type="entry name" value="PROTEINF105"/>
</dbReference>
<dbReference type="EMBL" id="JADWDJ010000019">
    <property type="protein sequence ID" value="KAG5265924.1"/>
    <property type="molecule type" value="Genomic_DNA"/>
</dbReference>
<sequence>MERQQPESGLELYSASTDASARGSAAASAPQNVVFGQCTEFSQEQDQYRFGLPVGISIYHEREWKRQTTITTKSIIIRRGYAVLSQSFGFLRRVRGDNYCALRASLYQALMRTTKLPGWLKQKSILLVCRSLLHSFTPANSSCPQTPMT</sequence>
<keyword evidence="3" id="KW-0963">Cytoplasm</keyword>
<dbReference type="PANTHER" id="PTHR33662:SF3">
    <property type="entry name" value="FIBROUS SHEATH CABYR-BINDING PROTEIN-LIKE-RELATED"/>
    <property type="match status" value="1"/>
</dbReference>
<evidence type="ECO:0000313" key="5">
    <source>
        <dbReference type="Proteomes" id="UP000823561"/>
    </source>
</evidence>
<keyword evidence="5" id="KW-1185">Reference proteome</keyword>
<evidence type="ECO:0000313" key="4">
    <source>
        <dbReference type="EMBL" id="KAG5265924.1"/>
    </source>
</evidence>
<reference evidence="4" key="1">
    <citation type="submission" date="2020-10" db="EMBL/GenBank/DDBJ databases">
        <title>Chromosome-scale genome assembly of the Allis shad, Alosa alosa.</title>
        <authorList>
            <person name="Margot Z."/>
            <person name="Christophe K."/>
            <person name="Cabau C."/>
            <person name="Louis A."/>
            <person name="Berthelot C."/>
            <person name="Parey E."/>
            <person name="Roest Crollius H."/>
            <person name="Montfort J."/>
            <person name="Robinson-Rechavi M."/>
            <person name="Bucao C."/>
            <person name="Bouchez O."/>
            <person name="Gislard M."/>
            <person name="Lluch J."/>
            <person name="Milhes M."/>
            <person name="Lampietro C."/>
            <person name="Lopez Roques C."/>
            <person name="Donnadieu C."/>
            <person name="Braasch I."/>
            <person name="Desvignes T."/>
            <person name="Postlethwait J."/>
            <person name="Bobe J."/>
            <person name="Guiguen Y."/>
        </authorList>
    </citation>
    <scope>NUCLEOTIDE SEQUENCE</scope>
    <source>
        <strain evidence="4">M-15738</strain>
        <tissue evidence="4">Blood</tissue>
    </source>
</reference>
<dbReference type="InterPro" id="IPR023235">
    <property type="entry name" value="FAM105"/>
</dbReference>
<comment type="similarity">
    <text evidence="2">Belongs to the peptidase C65 family. Otulin subfamily.</text>
</comment>
<dbReference type="GO" id="GO:0005737">
    <property type="term" value="C:cytoplasm"/>
    <property type="evidence" value="ECO:0007669"/>
    <property type="project" value="UniProtKB-SubCell"/>
</dbReference>
<comment type="subcellular location">
    <subcellularLocation>
        <location evidence="1">Cytoplasm</location>
    </subcellularLocation>
</comment>
<dbReference type="GO" id="GO:0004843">
    <property type="term" value="F:cysteine-type deubiquitinase activity"/>
    <property type="evidence" value="ECO:0007669"/>
    <property type="project" value="TreeGrafter"/>
</dbReference>
<dbReference type="PANTHER" id="PTHR33662">
    <property type="entry name" value="OTU DEUBIQUITINASE WITH LINEAR LINKAGE-SPECIFICITY A-RELATED"/>
    <property type="match status" value="1"/>
</dbReference>